<dbReference type="Proteomes" id="UP000315700">
    <property type="component" value="Chromosome"/>
</dbReference>
<dbReference type="SUPFAM" id="SSF56436">
    <property type="entry name" value="C-type lectin-like"/>
    <property type="match status" value="1"/>
</dbReference>
<keyword evidence="2" id="KW-0808">Transferase</keyword>
<evidence type="ECO:0000259" key="1">
    <source>
        <dbReference type="Pfam" id="PF03781"/>
    </source>
</evidence>
<keyword evidence="3" id="KW-1185">Reference proteome</keyword>
<dbReference type="Pfam" id="PF03781">
    <property type="entry name" value="FGE-sulfatase"/>
    <property type="match status" value="1"/>
</dbReference>
<gene>
    <name evidence="2" type="primary">pkn1_6</name>
    <name evidence="2" type="ORF">Pan44_54300</name>
</gene>
<name>A0A517SMK8_9PLAN</name>
<dbReference type="GO" id="GO:0004674">
    <property type="term" value="F:protein serine/threonine kinase activity"/>
    <property type="evidence" value="ECO:0007669"/>
    <property type="project" value="UniProtKB-EC"/>
</dbReference>
<feature type="domain" description="Sulfatase-modifying factor enzyme-like" evidence="1">
    <location>
        <begin position="390"/>
        <end position="597"/>
    </location>
</feature>
<dbReference type="PANTHER" id="PTHR23150">
    <property type="entry name" value="SULFATASE MODIFYING FACTOR 1, 2"/>
    <property type="match status" value="1"/>
</dbReference>
<dbReference type="InParanoid" id="A0A517SMK8"/>
<proteinExistence type="predicted"/>
<dbReference type="InterPro" id="IPR051043">
    <property type="entry name" value="Sulfatase_Mod_Factor_Kinase"/>
</dbReference>
<keyword evidence="2" id="KW-0418">Kinase</keyword>
<organism evidence="2 3">
    <name type="scientific">Caulifigura coniformis</name>
    <dbReference type="NCBI Taxonomy" id="2527983"/>
    <lineage>
        <taxon>Bacteria</taxon>
        <taxon>Pseudomonadati</taxon>
        <taxon>Planctomycetota</taxon>
        <taxon>Planctomycetia</taxon>
        <taxon>Planctomycetales</taxon>
        <taxon>Planctomycetaceae</taxon>
        <taxon>Caulifigura</taxon>
    </lineage>
</organism>
<evidence type="ECO:0000313" key="3">
    <source>
        <dbReference type="Proteomes" id="UP000315700"/>
    </source>
</evidence>
<dbReference type="EC" id="2.7.11.1" evidence="2"/>
<dbReference type="PANTHER" id="PTHR23150:SF19">
    <property type="entry name" value="FORMYLGLYCINE-GENERATING ENZYME"/>
    <property type="match status" value="1"/>
</dbReference>
<protein>
    <submittedName>
        <fullName evidence="2">Serine/threonine-protein kinase pkn1</fullName>
        <ecNumber evidence="2">2.7.11.1</ecNumber>
    </submittedName>
</protein>
<dbReference type="EMBL" id="CP036271">
    <property type="protein sequence ID" value="QDT57361.1"/>
    <property type="molecule type" value="Genomic_DNA"/>
</dbReference>
<evidence type="ECO:0000313" key="2">
    <source>
        <dbReference type="EMBL" id="QDT57361.1"/>
    </source>
</evidence>
<dbReference type="Gene3D" id="3.90.1580.10">
    <property type="entry name" value="paralog of FGE (formylglycine-generating enzyme)"/>
    <property type="match status" value="1"/>
</dbReference>
<dbReference type="GO" id="GO:0120147">
    <property type="term" value="F:formylglycine-generating oxidase activity"/>
    <property type="evidence" value="ECO:0007669"/>
    <property type="project" value="TreeGrafter"/>
</dbReference>
<dbReference type="InterPro" id="IPR005532">
    <property type="entry name" value="SUMF_dom"/>
</dbReference>
<dbReference type="KEGG" id="ccos:Pan44_54300"/>
<dbReference type="RefSeq" id="WP_145034710.1">
    <property type="nucleotide sequence ID" value="NZ_CP036271.1"/>
</dbReference>
<dbReference type="InterPro" id="IPR042095">
    <property type="entry name" value="SUMF_sf"/>
</dbReference>
<sequence length="639" mass="71768">MSWTRQFLQWTLEAECPFRSGQGCTVPWEANRQLETLTRIGHAIYDGDVCEGIKVRSTFAKDSRGKTFKIARSGARIADLLRQYGASLDEARKICGGCPANASDPSVSNLAGCQGKLNGFDFDNENLEKVLQKTLKQTGMKKRFSQLFHLTTPLWYGLWIDSPLKPEQSRLLAELFRAAKLDVPVEGLEITHWDFEMPHFLNALDIAATGSMRLHVYVPSVWSCDEYEAWEWEHCPRCKKTLLSDINERSPTQRCKVCRFRFDLPDRMEQLLNSTHYFDIDDGDGAAESNEGNDVVSSESQFHSIQELFGPDREQSFQLRYLIQQGCAPEECDVVLGNEGDSPLLRRIRSVRRGRAVTLADARRKKAPTVAVKFAEKRLRIAINSEVEIDFLLIPAGTFQMGWAGDGTSTPGGHAPGAITISIARPFYLGKVPVTLEQWQALMDSNPNEFDGDGSLPVDRASWLDAQEFCERLTARSGLPCRLPTEAEWEYACRAGTTTRFSTGDELLSSQGNFKPREEFEQADAPKRQTTAVVTYPPNQWGLFDMHGNIFEWCEDCLHEGSEGMPVDGSPYLLNADSQPRQIMRGGSFNKPAAYAASYWRESASADTGPREPCDSALLKFVLDMYWTAHGFRVVCEVI</sequence>
<reference evidence="2 3" key="1">
    <citation type="submission" date="2019-02" db="EMBL/GenBank/DDBJ databases">
        <title>Deep-cultivation of Planctomycetes and their phenomic and genomic characterization uncovers novel biology.</title>
        <authorList>
            <person name="Wiegand S."/>
            <person name="Jogler M."/>
            <person name="Boedeker C."/>
            <person name="Pinto D."/>
            <person name="Vollmers J."/>
            <person name="Rivas-Marin E."/>
            <person name="Kohn T."/>
            <person name="Peeters S.H."/>
            <person name="Heuer A."/>
            <person name="Rast P."/>
            <person name="Oberbeckmann S."/>
            <person name="Bunk B."/>
            <person name="Jeske O."/>
            <person name="Meyerdierks A."/>
            <person name="Storesund J.E."/>
            <person name="Kallscheuer N."/>
            <person name="Luecker S."/>
            <person name="Lage O.M."/>
            <person name="Pohl T."/>
            <person name="Merkel B.J."/>
            <person name="Hornburger P."/>
            <person name="Mueller R.-W."/>
            <person name="Bruemmer F."/>
            <person name="Labrenz M."/>
            <person name="Spormann A.M."/>
            <person name="Op den Camp H."/>
            <person name="Overmann J."/>
            <person name="Amann R."/>
            <person name="Jetten M.S.M."/>
            <person name="Mascher T."/>
            <person name="Medema M.H."/>
            <person name="Devos D.P."/>
            <person name="Kaster A.-K."/>
            <person name="Ovreas L."/>
            <person name="Rohde M."/>
            <person name="Galperin M.Y."/>
            <person name="Jogler C."/>
        </authorList>
    </citation>
    <scope>NUCLEOTIDE SEQUENCE [LARGE SCALE GENOMIC DNA]</scope>
    <source>
        <strain evidence="2 3">Pan44</strain>
    </source>
</reference>
<accession>A0A517SMK8</accession>
<dbReference type="AlphaFoldDB" id="A0A517SMK8"/>
<dbReference type="OrthoDB" id="289791at2"/>
<dbReference type="InterPro" id="IPR016187">
    <property type="entry name" value="CTDL_fold"/>
</dbReference>